<dbReference type="Proteomes" id="UP001151760">
    <property type="component" value="Unassembled WGS sequence"/>
</dbReference>
<sequence length="244" mass="28748">MDLIISLGQKNTLAEYMILFGADNRPLMLDKDLYDSWKSRMELYMQNKEHERMILESVDNSPLIWPTIEENGLPADIYSLVNHHRVAKDLWERVQLLMQGTSLIKQERECKLYDAFYKFTQIKEESLHTLPPEWSKSVTDVKLVKDVHTSNFDQLHAHLEHHELHANEVRIMRERNQDPLAFVANQQMRPPHFNPYQSSYNNSQLQQQFTPSQHASIQPNQHYSSHYPSQAQFIHSSIPLSHTF</sequence>
<gene>
    <name evidence="1" type="ORF">Tco_0677469</name>
</gene>
<proteinExistence type="predicted"/>
<comment type="caution">
    <text evidence="1">The sequence shown here is derived from an EMBL/GenBank/DDBJ whole genome shotgun (WGS) entry which is preliminary data.</text>
</comment>
<evidence type="ECO:0008006" key="3">
    <source>
        <dbReference type="Google" id="ProtNLM"/>
    </source>
</evidence>
<evidence type="ECO:0000313" key="1">
    <source>
        <dbReference type="EMBL" id="GJS62905.1"/>
    </source>
</evidence>
<reference evidence="1" key="2">
    <citation type="submission" date="2022-01" db="EMBL/GenBank/DDBJ databases">
        <authorList>
            <person name="Yamashiro T."/>
            <person name="Shiraishi A."/>
            <person name="Satake H."/>
            <person name="Nakayama K."/>
        </authorList>
    </citation>
    <scope>NUCLEOTIDE SEQUENCE</scope>
</reference>
<accession>A0ABQ4XDF2</accession>
<dbReference type="EMBL" id="BQNB010009393">
    <property type="protein sequence ID" value="GJS62905.1"/>
    <property type="molecule type" value="Genomic_DNA"/>
</dbReference>
<organism evidence="1 2">
    <name type="scientific">Tanacetum coccineum</name>
    <dbReference type="NCBI Taxonomy" id="301880"/>
    <lineage>
        <taxon>Eukaryota</taxon>
        <taxon>Viridiplantae</taxon>
        <taxon>Streptophyta</taxon>
        <taxon>Embryophyta</taxon>
        <taxon>Tracheophyta</taxon>
        <taxon>Spermatophyta</taxon>
        <taxon>Magnoliopsida</taxon>
        <taxon>eudicotyledons</taxon>
        <taxon>Gunneridae</taxon>
        <taxon>Pentapetalae</taxon>
        <taxon>asterids</taxon>
        <taxon>campanulids</taxon>
        <taxon>Asterales</taxon>
        <taxon>Asteraceae</taxon>
        <taxon>Asteroideae</taxon>
        <taxon>Anthemideae</taxon>
        <taxon>Anthemidinae</taxon>
        <taxon>Tanacetum</taxon>
    </lineage>
</organism>
<reference evidence="1" key="1">
    <citation type="journal article" date="2022" name="Int. J. Mol. Sci.">
        <title>Draft Genome of Tanacetum Coccineum: Genomic Comparison of Closely Related Tanacetum-Family Plants.</title>
        <authorList>
            <person name="Yamashiro T."/>
            <person name="Shiraishi A."/>
            <person name="Nakayama K."/>
            <person name="Satake H."/>
        </authorList>
    </citation>
    <scope>NUCLEOTIDE SEQUENCE</scope>
</reference>
<name>A0ABQ4XDF2_9ASTR</name>
<protein>
    <recommendedName>
        <fullName evidence="3">Integrase, catalytic region, zinc finger, CCHC-type, peptidase aspartic, catalytic</fullName>
    </recommendedName>
</protein>
<evidence type="ECO:0000313" key="2">
    <source>
        <dbReference type="Proteomes" id="UP001151760"/>
    </source>
</evidence>
<keyword evidence="2" id="KW-1185">Reference proteome</keyword>